<gene>
    <name evidence="1" type="ORF">Vadar_001457</name>
</gene>
<name>A0ACB7XMI5_9ERIC</name>
<accession>A0ACB7XMI5</accession>
<dbReference type="Proteomes" id="UP000828048">
    <property type="component" value="Chromosome 1"/>
</dbReference>
<evidence type="ECO:0000313" key="1">
    <source>
        <dbReference type="EMBL" id="KAH7842098.1"/>
    </source>
</evidence>
<proteinExistence type="predicted"/>
<keyword evidence="2" id="KW-1185">Reference proteome</keyword>
<protein>
    <submittedName>
        <fullName evidence="1">Uncharacterized protein</fullName>
    </submittedName>
</protein>
<comment type="caution">
    <text evidence="1">The sequence shown here is derived from an EMBL/GenBank/DDBJ whole genome shotgun (WGS) entry which is preliminary data.</text>
</comment>
<sequence>MLSAFPCCNKKTHEAILSYIKRKSCFGPPPPPPEQRRAIQRQNAAAAAPAVASATTTISEFPYDIISDILSKLPNTKSFIRCGRECKTWHYLILEPYFAKLHLSRVFPPVIQHPSNGATNAIRKLRSKIHIPNKQPESEFWFEGN</sequence>
<reference evidence="1 2" key="1">
    <citation type="journal article" date="2021" name="Hortic Res">
        <title>High-quality reference genome and annotation aids understanding of berry development for evergreen blueberry (Vaccinium darrowii).</title>
        <authorList>
            <person name="Yu J."/>
            <person name="Hulse-Kemp A.M."/>
            <person name="Babiker E."/>
            <person name="Staton M."/>
        </authorList>
    </citation>
    <scope>NUCLEOTIDE SEQUENCE [LARGE SCALE GENOMIC DNA]</scope>
    <source>
        <strain evidence="2">cv. NJ 8807/NJ 8810</strain>
        <tissue evidence="1">Young leaf</tissue>
    </source>
</reference>
<organism evidence="1 2">
    <name type="scientific">Vaccinium darrowii</name>
    <dbReference type="NCBI Taxonomy" id="229202"/>
    <lineage>
        <taxon>Eukaryota</taxon>
        <taxon>Viridiplantae</taxon>
        <taxon>Streptophyta</taxon>
        <taxon>Embryophyta</taxon>
        <taxon>Tracheophyta</taxon>
        <taxon>Spermatophyta</taxon>
        <taxon>Magnoliopsida</taxon>
        <taxon>eudicotyledons</taxon>
        <taxon>Gunneridae</taxon>
        <taxon>Pentapetalae</taxon>
        <taxon>asterids</taxon>
        <taxon>Ericales</taxon>
        <taxon>Ericaceae</taxon>
        <taxon>Vaccinioideae</taxon>
        <taxon>Vaccinieae</taxon>
        <taxon>Vaccinium</taxon>
    </lineage>
</organism>
<evidence type="ECO:0000313" key="2">
    <source>
        <dbReference type="Proteomes" id="UP000828048"/>
    </source>
</evidence>
<dbReference type="EMBL" id="CM037151">
    <property type="protein sequence ID" value="KAH7842098.1"/>
    <property type="molecule type" value="Genomic_DNA"/>
</dbReference>